<dbReference type="RefSeq" id="WP_058624041.1">
    <property type="nucleotide sequence ID" value="NZ_LDRT01000068.1"/>
</dbReference>
<keyword evidence="3" id="KW-0804">Transcription</keyword>
<dbReference type="EMBL" id="LDRT01000068">
    <property type="protein sequence ID" value="KTR93952.1"/>
    <property type="molecule type" value="Genomic_DNA"/>
</dbReference>
<dbReference type="SUPFAM" id="SSF46689">
    <property type="entry name" value="Homeodomain-like"/>
    <property type="match status" value="1"/>
</dbReference>
<dbReference type="GO" id="GO:0003700">
    <property type="term" value="F:DNA-binding transcription factor activity"/>
    <property type="evidence" value="ECO:0007669"/>
    <property type="project" value="TreeGrafter"/>
</dbReference>
<evidence type="ECO:0000313" key="6">
    <source>
        <dbReference type="EMBL" id="KTR93952.1"/>
    </source>
</evidence>
<accession>A0A147EW84</accession>
<dbReference type="PROSITE" id="PS50977">
    <property type="entry name" value="HTH_TETR_2"/>
    <property type="match status" value="1"/>
</dbReference>
<dbReference type="InterPro" id="IPR036271">
    <property type="entry name" value="Tet_transcr_reg_TetR-rel_C_sf"/>
</dbReference>
<feature type="domain" description="HTH tetR-type" evidence="5">
    <location>
        <begin position="6"/>
        <end position="66"/>
    </location>
</feature>
<dbReference type="PATRIC" id="fig|2033.6.peg.3288"/>
<evidence type="ECO:0000313" key="7">
    <source>
        <dbReference type="Proteomes" id="UP000075025"/>
    </source>
</evidence>
<dbReference type="InterPro" id="IPR001647">
    <property type="entry name" value="HTH_TetR"/>
</dbReference>
<evidence type="ECO:0000256" key="2">
    <source>
        <dbReference type="ARBA" id="ARBA00023125"/>
    </source>
</evidence>
<organism evidence="6 7">
    <name type="scientific">Microbacterium testaceum</name>
    <name type="common">Aureobacterium testaceum</name>
    <name type="synonym">Brevibacterium testaceum</name>
    <dbReference type="NCBI Taxonomy" id="2033"/>
    <lineage>
        <taxon>Bacteria</taxon>
        <taxon>Bacillati</taxon>
        <taxon>Actinomycetota</taxon>
        <taxon>Actinomycetes</taxon>
        <taxon>Micrococcales</taxon>
        <taxon>Microbacteriaceae</taxon>
        <taxon>Microbacterium</taxon>
    </lineage>
</organism>
<dbReference type="OrthoDB" id="329481at2"/>
<sequence>MSERGSIDRDRIVAAARAILETRGIDSLSMRALAVALDSKPMTIYHYVSGKPELLTLVLTQVAEEIDWTPPTGAPRHRMVEVVMDMFARLSDIPWIVPILSQGIAVGTPALILADRFLSAALEDGCDEQTALSLWRSASWIAQTELIFRASVARRASDETSWHQRLNADDLDDMPVVQSLLPRWGQHSADYDLRAAITWLIDGAPRANSPTTPSAD</sequence>
<dbReference type="PANTHER" id="PTHR30055">
    <property type="entry name" value="HTH-TYPE TRANSCRIPTIONAL REGULATOR RUTR"/>
    <property type="match status" value="1"/>
</dbReference>
<dbReference type="InterPro" id="IPR050109">
    <property type="entry name" value="HTH-type_TetR-like_transc_reg"/>
</dbReference>
<dbReference type="SUPFAM" id="SSF48498">
    <property type="entry name" value="Tetracyclin repressor-like, C-terminal domain"/>
    <property type="match status" value="1"/>
</dbReference>
<dbReference type="PANTHER" id="PTHR30055:SF234">
    <property type="entry name" value="HTH-TYPE TRANSCRIPTIONAL REGULATOR BETI"/>
    <property type="match status" value="1"/>
</dbReference>
<comment type="caution">
    <text evidence="6">The sequence shown here is derived from an EMBL/GenBank/DDBJ whole genome shotgun (WGS) entry which is preliminary data.</text>
</comment>
<name>A0A147EW84_MICTE</name>
<evidence type="ECO:0000256" key="4">
    <source>
        <dbReference type="PROSITE-ProRule" id="PRU00335"/>
    </source>
</evidence>
<keyword evidence="1" id="KW-0805">Transcription regulation</keyword>
<dbReference type="GO" id="GO:0000976">
    <property type="term" value="F:transcription cis-regulatory region binding"/>
    <property type="evidence" value="ECO:0007669"/>
    <property type="project" value="TreeGrafter"/>
</dbReference>
<dbReference type="Pfam" id="PF00440">
    <property type="entry name" value="TetR_N"/>
    <property type="match status" value="1"/>
</dbReference>
<dbReference type="InterPro" id="IPR009057">
    <property type="entry name" value="Homeodomain-like_sf"/>
</dbReference>
<proteinExistence type="predicted"/>
<feature type="DNA-binding region" description="H-T-H motif" evidence="4">
    <location>
        <begin position="29"/>
        <end position="48"/>
    </location>
</feature>
<evidence type="ECO:0000256" key="1">
    <source>
        <dbReference type="ARBA" id="ARBA00023015"/>
    </source>
</evidence>
<keyword evidence="2 4" id="KW-0238">DNA-binding</keyword>
<dbReference type="Gene3D" id="1.10.357.10">
    <property type="entry name" value="Tetracycline Repressor, domain 2"/>
    <property type="match status" value="1"/>
</dbReference>
<evidence type="ECO:0000256" key="3">
    <source>
        <dbReference type="ARBA" id="ARBA00023163"/>
    </source>
</evidence>
<gene>
    <name evidence="6" type="ORF">NS220_10750</name>
</gene>
<dbReference type="Proteomes" id="UP000075025">
    <property type="component" value="Unassembled WGS sequence"/>
</dbReference>
<dbReference type="AlphaFoldDB" id="A0A147EW84"/>
<reference evidence="6 7" key="1">
    <citation type="journal article" date="2016" name="Front. Microbiol.">
        <title>Genomic Resource of Rice Seed Associated Bacteria.</title>
        <authorList>
            <person name="Midha S."/>
            <person name="Bansal K."/>
            <person name="Sharma S."/>
            <person name="Kumar N."/>
            <person name="Patil P.P."/>
            <person name="Chaudhry V."/>
            <person name="Patil P.B."/>
        </authorList>
    </citation>
    <scope>NUCLEOTIDE SEQUENCE [LARGE SCALE GENOMIC DNA]</scope>
    <source>
        <strain evidence="6 7">NS220</strain>
    </source>
</reference>
<protein>
    <recommendedName>
        <fullName evidence="5">HTH tetR-type domain-containing protein</fullName>
    </recommendedName>
</protein>
<evidence type="ECO:0000259" key="5">
    <source>
        <dbReference type="PROSITE" id="PS50977"/>
    </source>
</evidence>